<evidence type="ECO:0000256" key="2">
    <source>
        <dbReference type="ARBA" id="ARBA00022723"/>
    </source>
</evidence>
<accession>A0ABD3Y032</accession>
<evidence type="ECO:0000256" key="1">
    <source>
        <dbReference type="ARBA" id="ARBA00022553"/>
    </source>
</evidence>
<evidence type="ECO:0000256" key="5">
    <source>
        <dbReference type="PROSITE-ProRule" id="PRU00024"/>
    </source>
</evidence>
<keyword evidence="9" id="KW-1185">Reference proteome</keyword>
<dbReference type="Gene3D" id="3.30.160.60">
    <property type="entry name" value="Classic Zinc Finger"/>
    <property type="match status" value="1"/>
</dbReference>
<keyword evidence="2" id="KW-0479">Metal-binding</keyword>
<evidence type="ECO:0000256" key="4">
    <source>
        <dbReference type="ARBA" id="ARBA00022833"/>
    </source>
</evidence>
<evidence type="ECO:0000313" key="9">
    <source>
        <dbReference type="Proteomes" id="UP001634394"/>
    </source>
</evidence>
<dbReference type="AlphaFoldDB" id="A0ABD3Y032"/>
<dbReference type="SUPFAM" id="SSF57850">
    <property type="entry name" value="RING/U-box"/>
    <property type="match status" value="1"/>
</dbReference>
<evidence type="ECO:0000259" key="7">
    <source>
        <dbReference type="PROSITE" id="PS50119"/>
    </source>
</evidence>
<feature type="domain" description="RING-type" evidence="6">
    <location>
        <begin position="16"/>
        <end position="64"/>
    </location>
</feature>
<dbReference type="PROSITE" id="PS00518">
    <property type="entry name" value="ZF_RING_1"/>
    <property type="match status" value="1"/>
</dbReference>
<dbReference type="Proteomes" id="UP001634394">
    <property type="component" value="Unassembled WGS sequence"/>
</dbReference>
<dbReference type="SMART" id="SM00184">
    <property type="entry name" value="RING"/>
    <property type="match status" value="1"/>
</dbReference>
<dbReference type="PROSITE" id="PS50089">
    <property type="entry name" value="ZF_RING_2"/>
    <property type="match status" value="1"/>
</dbReference>
<keyword evidence="3 5" id="KW-0863">Zinc-finger</keyword>
<organism evidence="8 9">
    <name type="scientific">Sinanodonta woodiana</name>
    <name type="common">Chinese pond mussel</name>
    <name type="synonym">Anodonta woodiana</name>
    <dbReference type="NCBI Taxonomy" id="1069815"/>
    <lineage>
        <taxon>Eukaryota</taxon>
        <taxon>Metazoa</taxon>
        <taxon>Spiralia</taxon>
        <taxon>Lophotrochozoa</taxon>
        <taxon>Mollusca</taxon>
        <taxon>Bivalvia</taxon>
        <taxon>Autobranchia</taxon>
        <taxon>Heteroconchia</taxon>
        <taxon>Palaeoheterodonta</taxon>
        <taxon>Unionida</taxon>
        <taxon>Unionoidea</taxon>
        <taxon>Unionidae</taxon>
        <taxon>Unioninae</taxon>
        <taxon>Sinanodonta</taxon>
    </lineage>
</organism>
<dbReference type="PANTHER" id="PTHR25462:SF296">
    <property type="entry name" value="MEIOTIC P26, ISOFORM F"/>
    <property type="match status" value="1"/>
</dbReference>
<keyword evidence="1" id="KW-0597">Phosphoprotein</keyword>
<dbReference type="Gene3D" id="3.30.40.10">
    <property type="entry name" value="Zinc/RING finger domain, C3HC4 (zinc finger)"/>
    <property type="match status" value="1"/>
</dbReference>
<dbReference type="SMART" id="SM00336">
    <property type="entry name" value="BBOX"/>
    <property type="match status" value="2"/>
</dbReference>
<dbReference type="InterPro" id="IPR017907">
    <property type="entry name" value="Znf_RING_CS"/>
</dbReference>
<evidence type="ECO:0000313" key="8">
    <source>
        <dbReference type="EMBL" id="KAL3891827.1"/>
    </source>
</evidence>
<dbReference type="Gene3D" id="2.120.10.30">
    <property type="entry name" value="TolB, C-terminal domain"/>
    <property type="match status" value="1"/>
</dbReference>
<evidence type="ECO:0000256" key="3">
    <source>
        <dbReference type="ARBA" id="ARBA00022771"/>
    </source>
</evidence>
<protein>
    <submittedName>
        <fullName evidence="8">Uncharacterized protein</fullName>
    </submittedName>
</protein>
<dbReference type="SUPFAM" id="SSF57845">
    <property type="entry name" value="B-box zinc-binding domain"/>
    <property type="match status" value="1"/>
</dbReference>
<dbReference type="InterPro" id="IPR000315">
    <property type="entry name" value="Znf_B-box"/>
</dbReference>
<dbReference type="InterPro" id="IPR013083">
    <property type="entry name" value="Znf_RING/FYVE/PHD"/>
</dbReference>
<evidence type="ECO:0000259" key="6">
    <source>
        <dbReference type="PROSITE" id="PS50089"/>
    </source>
</evidence>
<dbReference type="InterPro" id="IPR001841">
    <property type="entry name" value="Znf_RING"/>
</dbReference>
<dbReference type="InterPro" id="IPR047153">
    <property type="entry name" value="TRIM45/56/19-like"/>
</dbReference>
<dbReference type="GO" id="GO:0008270">
    <property type="term" value="F:zinc ion binding"/>
    <property type="evidence" value="ECO:0007669"/>
    <property type="project" value="UniProtKB-KW"/>
</dbReference>
<dbReference type="InterPro" id="IPR011042">
    <property type="entry name" value="6-blade_b-propeller_TolB-like"/>
</dbReference>
<proteinExistence type="predicted"/>
<comment type="caution">
    <text evidence="8">The sequence shown here is derived from an EMBL/GenBank/DDBJ whole genome shotgun (WGS) entry which is preliminary data.</text>
</comment>
<dbReference type="Pfam" id="PF13445">
    <property type="entry name" value="zf-RING_UBOX"/>
    <property type="match status" value="1"/>
</dbReference>
<sequence length="662" mass="75273">MATSTTESFSQDGHGCSICLDKFTSPRQLPCLHSFCEHCLQDYIIKKAGSNDIIFEEFMCPVCRAVTRPANKEIPLQEWASSFPNSPIPLMGKSKVERSCEVCSNSSDTTRNIAKKLCVVCEEFMCDDCAMCHKNMKITKSHQIIDIEHLESNPQTRFKFLEGFGCPEHDNEDIKFYCRSHETVCCGTCSFLHHKACQNVLQLQESLPSLLKEINAHKLIEDMQKFEDHLNNLMEMNEESIHNTESHVNRISLEIGDIRKKLNTLLDDIEKMVKLEGNRIYKEWLIRKEEQNHQCQSLISAIRNSQALVETVVHFGSDTQIFLVTSKTMKQLQCYSDQIREKFERVDNIRIGLELDSNMKAVLMKDALGLVKIECQEETKDLQCKNLMIPLKKQTVELSRAIDIQCPNLKYPLYYGIVQLPDGHIILADNKNMTCCLFDSSHNFITSYNLPGNPYGMCLIGDNEVAVTIPNMKTVQFLSIWDQFITETGTVTAKYITQGVDSLTREEIIVSGHCGIACSTKCYWSVITRNGNVKIHHEFDCQRTFCAHVATDMSKSRVYISVSDANAVYCFGLTDGKQYFVYSSKDLVYPWGIALDKEDNVYVVGNRSKNIHKLSPIGVTLQVITCGVPENPNGISFSLFKDNFVITSGRSMTTKLHYFLHK</sequence>
<reference evidence="8 9" key="1">
    <citation type="submission" date="2024-11" db="EMBL/GenBank/DDBJ databases">
        <title>Chromosome-level genome assembly of the freshwater bivalve Anodonta woodiana.</title>
        <authorList>
            <person name="Chen X."/>
        </authorList>
    </citation>
    <scope>NUCLEOTIDE SEQUENCE [LARGE SCALE GENOMIC DNA]</scope>
    <source>
        <strain evidence="8">MN2024</strain>
        <tissue evidence="8">Gills</tissue>
    </source>
</reference>
<dbReference type="SUPFAM" id="SSF63829">
    <property type="entry name" value="Calcium-dependent phosphotriesterase"/>
    <property type="match status" value="1"/>
</dbReference>
<dbReference type="PROSITE" id="PS50119">
    <property type="entry name" value="ZF_BBOX"/>
    <property type="match status" value="1"/>
</dbReference>
<feature type="domain" description="B box-type" evidence="7">
    <location>
        <begin position="166"/>
        <end position="209"/>
    </location>
</feature>
<dbReference type="EMBL" id="JBJQND010000001">
    <property type="protein sequence ID" value="KAL3891827.1"/>
    <property type="molecule type" value="Genomic_DNA"/>
</dbReference>
<dbReference type="InterPro" id="IPR027370">
    <property type="entry name" value="Znf-RING_euk"/>
</dbReference>
<name>A0ABD3Y032_SINWO</name>
<gene>
    <name evidence="8" type="ORF">ACJMK2_004073</name>
</gene>
<keyword evidence="4" id="KW-0862">Zinc</keyword>
<dbReference type="PANTHER" id="PTHR25462">
    <property type="entry name" value="BONUS, ISOFORM C-RELATED"/>
    <property type="match status" value="1"/>
</dbReference>